<accession>A0A147IKI7</accession>
<dbReference type="Proteomes" id="UP000073923">
    <property type="component" value="Unassembled WGS sequence"/>
</dbReference>
<feature type="transmembrane region" description="Helical" evidence="1">
    <location>
        <begin position="56"/>
        <end position="72"/>
    </location>
</feature>
<keyword evidence="1" id="KW-0812">Transmembrane</keyword>
<dbReference type="EMBL" id="LDTF01000117">
    <property type="protein sequence ID" value="KTT94679.1"/>
    <property type="molecule type" value="Genomic_DNA"/>
</dbReference>
<protein>
    <submittedName>
        <fullName evidence="2">Uncharacterized protein</fullName>
    </submittedName>
</protein>
<feature type="transmembrane region" description="Helical" evidence="1">
    <location>
        <begin position="15"/>
        <end position="36"/>
    </location>
</feature>
<dbReference type="OrthoDB" id="7584824at2"/>
<organism evidence="2 3">
    <name type="scientific">Sphingomonas yabuuchiae</name>
    <dbReference type="NCBI Taxonomy" id="172044"/>
    <lineage>
        <taxon>Bacteria</taxon>
        <taxon>Pseudomonadati</taxon>
        <taxon>Pseudomonadota</taxon>
        <taxon>Alphaproteobacteria</taxon>
        <taxon>Sphingomonadales</taxon>
        <taxon>Sphingomonadaceae</taxon>
        <taxon>Sphingomonas</taxon>
    </lineage>
</organism>
<proteinExistence type="predicted"/>
<sequence length="84" mass="9093">MKEQGVTAGTVTISLWRLAVHLGVTIAVSLSVTIMLERYANLPHWIVANNSHGRSLAGIIGLAVALLFRRGFNKLLPLAEQTKS</sequence>
<dbReference type="PATRIC" id="fig|172044.3.peg.348"/>
<evidence type="ECO:0000313" key="2">
    <source>
        <dbReference type="EMBL" id="KTT94679.1"/>
    </source>
</evidence>
<comment type="caution">
    <text evidence="2">The sequence shown here is derived from an EMBL/GenBank/DDBJ whole genome shotgun (WGS) entry which is preliminary data.</text>
</comment>
<evidence type="ECO:0000256" key="1">
    <source>
        <dbReference type="SAM" id="Phobius"/>
    </source>
</evidence>
<evidence type="ECO:0000313" key="3">
    <source>
        <dbReference type="Proteomes" id="UP000073923"/>
    </source>
</evidence>
<dbReference type="RefSeq" id="WP_058746787.1">
    <property type="nucleotide sequence ID" value="NZ_LDTF01000117.1"/>
</dbReference>
<reference evidence="2 3" key="1">
    <citation type="journal article" date="2016" name="Front. Microbiol.">
        <title>Genomic Resource of Rice Seed Associated Bacteria.</title>
        <authorList>
            <person name="Midha S."/>
            <person name="Bansal K."/>
            <person name="Sharma S."/>
            <person name="Kumar N."/>
            <person name="Patil P.P."/>
            <person name="Chaudhry V."/>
            <person name="Patil P.B."/>
        </authorList>
    </citation>
    <scope>NUCLEOTIDE SEQUENCE [LARGE SCALE GENOMIC DNA]</scope>
    <source>
        <strain evidence="2 3">NS355</strain>
    </source>
</reference>
<dbReference type="AlphaFoldDB" id="A0A147IKI7"/>
<keyword evidence="1" id="KW-0472">Membrane</keyword>
<name>A0A147IKI7_9SPHN</name>
<gene>
    <name evidence="2" type="ORF">NS355_17160</name>
</gene>
<keyword evidence="1" id="KW-1133">Transmembrane helix</keyword>